<dbReference type="RefSeq" id="WP_096177360.1">
    <property type="nucleotide sequence ID" value="NZ_NRGQ01000002.1"/>
</dbReference>
<protein>
    <submittedName>
        <fullName evidence="1">Uncharacterized protein</fullName>
    </submittedName>
</protein>
<organism evidence="1 2">
    <name type="scientific">Brevibacterium aurantiacum</name>
    <dbReference type="NCBI Taxonomy" id="273384"/>
    <lineage>
        <taxon>Bacteria</taxon>
        <taxon>Bacillati</taxon>
        <taxon>Actinomycetota</taxon>
        <taxon>Actinomycetes</taxon>
        <taxon>Micrococcales</taxon>
        <taxon>Brevibacteriaceae</taxon>
        <taxon>Brevibacterium</taxon>
    </lineage>
</organism>
<gene>
    <name evidence="1" type="ORF">CIK65_00875</name>
</gene>
<dbReference type="EMBL" id="NRGQ01000002">
    <property type="protein sequence ID" value="PCC44748.1"/>
    <property type="molecule type" value="Genomic_DNA"/>
</dbReference>
<evidence type="ECO:0000313" key="2">
    <source>
        <dbReference type="Proteomes" id="UP000218620"/>
    </source>
</evidence>
<sequence>MTIQQVQAQRNRIHRAAALVALEHNAAGTTPHGQSMAEHAASVETEAIEQAENMAATGAMLWVHGAEMIADSLFDIAENMMAGRKP</sequence>
<proteinExistence type="predicted"/>
<dbReference type="AlphaFoldDB" id="A0A2A3YZQ8"/>
<reference evidence="1 2" key="1">
    <citation type="journal article" date="2017" name="Elife">
        <title>Extensive horizontal gene transfer in cheese-associated bacteria.</title>
        <authorList>
            <person name="Bonham K.S."/>
            <person name="Wolfe B.E."/>
            <person name="Dutton R.J."/>
        </authorList>
    </citation>
    <scope>NUCLEOTIDE SEQUENCE [LARGE SCALE GENOMIC DNA]</scope>
    <source>
        <strain evidence="1 2">962_8</strain>
    </source>
</reference>
<comment type="caution">
    <text evidence="1">The sequence shown here is derived from an EMBL/GenBank/DDBJ whole genome shotgun (WGS) entry which is preliminary data.</text>
</comment>
<accession>A0A2A3YZQ8</accession>
<evidence type="ECO:0000313" key="1">
    <source>
        <dbReference type="EMBL" id="PCC44748.1"/>
    </source>
</evidence>
<dbReference type="Proteomes" id="UP000218620">
    <property type="component" value="Unassembled WGS sequence"/>
</dbReference>
<name>A0A2A3YZQ8_BREAU</name>